<sequence>MLTLSVFVVLMASASVTSQTTVKDVDQKLVEELEARLTQLHDRMAKLSRYTMMQQFSAEERIRMEGDSGVNIIREDRTGMYNYYTTGHVGNSMVAIHDHSDTDRTIGQGELVAVMNGVSFSTQHNDYRLVMASTNSTDYHAVEDIPFPEVPKEVTDKLTVPDQITEMKQWFKAFSDQDYSVRDYRKYFKPVLCYLEGTWTLTDSFDQRFEPEANSWEELTNKVRYSAYTGTKFQSEKLAHLPTTMMSMNSTTGEPQYARWNYRTLCSPLKEDVALGDLRPVDELSYRVATGNSRVFISNDRRGRFVFFEKGVKSWSPIYTKFDRLFHTVPGMNNGPADLNQGSSHGNKVFSVANETDVLLNTGFYHRMFKAEKRGAMGLRRTFRGFNDPTLWVAETTQEEVAPMPLTSCKKVRVRIPNHRHRHVVKVCETEYSRFSYAFPLEILYMTPLLSWNPYNISVHEEGGVDPAAGARSGSLSNKAEAYDGVNNKHYYLTPAQFFSGTSDPADPMDSGTGSVGVLDQSGDLKVTAGSGTRVILPDIQGVGKVRLRYPIAPIHGEGNTAYKELNALKTKLWRENGLNYQ</sequence>
<proteinExistence type="predicted"/>
<organism evidence="3 4">
    <name type="scientific">Aplysia californica</name>
    <name type="common">California sea hare</name>
    <dbReference type="NCBI Taxonomy" id="6500"/>
    <lineage>
        <taxon>Eukaryota</taxon>
        <taxon>Metazoa</taxon>
        <taxon>Spiralia</taxon>
        <taxon>Lophotrochozoa</taxon>
        <taxon>Mollusca</taxon>
        <taxon>Gastropoda</taxon>
        <taxon>Heterobranchia</taxon>
        <taxon>Euthyneura</taxon>
        <taxon>Tectipleura</taxon>
        <taxon>Aplysiida</taxon>
        <taxon>Aplysioidea</taxon>
        <taxon>Aplysiidae</taxon>
        <taxon>Aplysia</taxon>
    </lineage>
</organism>
<keyword evidence="3" id="KW-1185">Reference proteome</keyword>
<gene>
    <name evidence="4" type="primary">LOC101845468</name>
</gene>
<evidence type="ECO:0000313" key="4">
    <source>
        <dbReference type="RefSeq" id="XP_012938350.1"/>
    </source>
</evidence>
<evidence type="ECO:0000256" key="2">
    <source>
        <dbReference type="SAM" id="SignalP"/>
    </source>
</evidence>
<dbReference type="GeneID" id="101845468"/>
<evidence type="ECO:0000256" key="1">
    <source>
        <dbReference type="SAM" id="Coils"/>
    </source>
</evidence>
<protein>
    <submittedName>
        <fullName evidence="4">Uncharacterized protein LOC101845468</fullName>
    </submittedName>
</protein>
<accession>A0ABM1A0I6</accession>
<evidence type="ECO:0000313" key="3">
    <source>
        <dbReference type="Proteomes" id="UP000694888"/>
    </source>
</evidence>
<keyword evidence="2" id="KW-0732">Signal</keyword>
<dbReference type="Proteomes" id="UP000694888">
    <property type="component" value="Unplaced"/>
</dbReference>
<feature type="coiled-coil region" evidence="1">
    <location>
        <begin position="23"/>
        <end position="50"/>
    </location>
</feature>
<reference evidence="4" key="1">
    <citation type="submission" date="2025-08" db="UniProtKB">
        <authorList>
            <consortium name="RefSeq"/>
        </authorList>
    </citation>
    <scope>IDENTIFICATION</scope>
</reference>
<keyword evidence="1" id="KW-0175">Coiled coil</keyword>
<dbReference type="RefSeq" id="XP_012938350.1">
    <property type="nucleotide sequence ID" value="XM_013082896.2"/>
</dbReference>
<name>A0ABM1A0I6_APLCA</name>
<feature type="chain" id="PRO_5045745304" evidence="2">
    <location>
        <begin position="19"/>
        <end position="582"/>
    </location>
</feature>
<feature type="signal peptide" evidence="2">
    <location>
        <begin position="1"/>
        <end position="18"/>
    </location>
</feature>